<evidence type="ECO:0000259" key="1">
    <source>
        <dbReference type="Pfam" id="PF03190"/>
    </source>
</evidence>
<dbReference type="PANTHER" id="PTHR42899:SF1">
    <property type="entry name" value="SPERMATOGENESIS-ASSOCIATED PROTEIN 20"/>
    <property type="match status" value="1"/>
</dbReference>
<keyword evidence="3" id="KW-1185">Reference proteome</keyword>
<dbReference type="Pfam" id="PF03190">
    <property type="entry name" value="Thioredox_DsbH"/>
    <property type="match status" value="1"/>
</dbReference>
<dbReference type="SUPFAM" id="SSF52833">
    <property type="entry name" value="Thioredoxin-like"/>
    <property type="match status" value="1"/>
</dbReference>
<sequence>MNNQQKPNRLIHEKSPYLLQHAYNPVDWYPWGEEAFEKAKEENKPIFLSIGYSTCHWCHVMERESFENEEIAKLLNERFISIKVDREERPDIDSIYMLVCQMMTGHGGWPLSIFMTPDKIPFYAGTYFPRESRYGMPGFKEIIINLYNQYKNNPEQIKNVSRQVTEALKKTQEKQSGKALNEETLHRAFRLLKSSFDQTYGGFGEAPKFPMPHNLSYLLMYAKFYENDEALQMATKTLDALADGGIYDHIGFGFARYSTDDKFLVPHFEKMLYDNALLTIAYTEAYQLTKEPRYKKIAEEIITYVTRDMQHIEGGFYSAEDADSEGEEGRFYVWSPDEIKEVLGEQLGSLFCEVYDVTDEGNFEGKSIPNLIGKNLSEIAEQKGIDETHLIDDLENARKVLFLAREKRVHPFKDDKILTSWNGLMIAAIAQAARAFDNDRYIEKAERAIKFIEENLFKDGRLMVRYRDGEVKQKAFLDDYAYLLWGYVELYRTTFKIEYLASAKYLANSMIELFWDKENGGFFFNGHDDEKLLINQKDSYDGALPSGNSVATLQLLRLAKLTGDYTFDEKVQQIFDTFASDISEYPQGHSMMLQAFLLTRQKMKEVVLIQPEKYKIENELIQLIQKEYNPHIHLLVGTKFNDVVPFAKDYKMIDQKPTVYVCENFHCNQPTNDFAIALKSISED</sequence>
<dbReference type="CDD" id="cd02955">
    <property type="entry name" value="SSP411"/>
    <property type="match status" value="1"/>
</dbReference>
<dbReference type="InterPro" id="IPR012341">
    <property type="entry name" value="6hp_glycosidase-like_sf"/>
</dbReference>
<evidence type="ECO:0000313" key="2">
    <source>
        <dbReference type="EMBL" id="NCU19033.1"/>
    </source>
</evidence>
<gene>
    <name evidence="2" type="ORF">GW534_15290</name>
</gene>
<dbReference type="InterPro" id="IPR024705">
    <property type="entry name" value="Ssp411"/>
</dbReference>
<reference evidence="2 3" key="1">
    <citation type="submission" date="2020-01" db="EMBL/GenBank/DDBJ databases">
        <title>A novel Bacillus sp. from Pasinler.</title>
        <authorList>
            <person name="Adiguzel A."/>
            <person name="Ay H."/>
            <person name="Baltaci M.O."/>
        </authorList>
    </citation>
    <scope>NUCLEOTIDE SEQUENCE [LARGE SCALE GENOMIC DNA]</scope>
    <source>
        <strain evidence="2 3">P1</strain>
    </source>
</reference>
<dbReference type="InterPro" id="IPR008928">
    <property type="entry name" value="6-hairpin_glycosidase_sf"/>
</dbReference>
<evidence type="ECO:0000313" key="3">
    <source>
        <dbReference type="Proteomes" id="UP000743899"/>
    </source>
</evidence>
<dbReference type="Gene3D" id="1.50.10.10">
    <property type="match status" value="2"/>
</dbReference>
<dbReference type="Gene3D" id="3.40.30.10">
    <property type="entry name" value="Glutaredoxin"/>
    <property type="match status" value="1"/>
</dbReference>
<organism evidence="2 3">
    <name type="scientific">Pallidibacillus pasinlerensis</name>
    <dbReference type="NCBI Taxonomy" id="2703818"/>
    <lineage>
        <taxon>Bacteria</taxon>
        <taxon>Bacillati</taxon>
        <taxon>Bacillota</taxon>
        <taxon>Bacilli</taxon>
        <taxon>Bacillales</taxon>
        <taxon>Bacillaceae</taxon>
        <taxon>Pallidibacillus</taxon>
    </lineage>
</organism>
<accession>A0ABX0A6C7</accession>
<protein>
    <submittedName>
        <fullName evidence="2">Thioredoxin domain-containing protein</fullName>
    </submittedName>
</protein>
<dbReference type="InterPro" id="IPR036249">
    <property type="entry name" value="Thioredoxin-like_sf"/>
</dbReference>
<dbReference type="PANTHER" id="PTHR42899">
    <property type="entry name" value="SPERMATOGENESIS-ASSOCIATED PROTEIN 20"/>
    <property type="match status" value="1"/>
</dbReference>
<comment type="caution">
    <text evidence="2">The sequence shown here is derived from an EMBL/GenBank/DDBJ whole genome shotgun (WGS) entry which is preliminary data.</text>
</comment>
<name>A0ABX0A6C7_9BACI</name>
<proteinExistence type="predicted"/>
<dbReference type="EMBL" id="JAACYS010000109">
    <property type="protein sequence ID" value="NCU19033.1"/>
    <property type="molecule type" value="Genomic_DNA"/>
</dbReference>
<dbReference type="PIRSF" id="PIRSF006402">
    <property type="entry name" value="UCP006402_thioredoxin"/>
    <property type="match status" value="1"/>
</dbReference>
<dbReference type="InterPro" id="IPR004879">
    <property type="entry name" value="Ssp411-like_TRX"/>
</dbReference>
<dbReference type="Proteomes" id="UP000743899">
    <property type="component" value="Unassembled WGS sequence"/>
</dbReference>
<dbReference type="SUPFAM" id="SSF48208">
    <property type="entry name" value="Six-hairpin glycosidases"/>
    <property type="match status" value="1"/>
</dbReference>
<feature type="domain" description="Spermatogenesis-associated protein 20-like TRX" evidence="1">
    <location>
        <begin position="7"/>
        <end position="169"/>
    </location>
</feature>
<dbReference type="RefSeq" id="WP_161921854.1">
    <property type="nucleotide sequence ID" value="NZ_JAACYS010000109.1"/>
</dbReference>